<feature type="region of interest" description="Disordered" evidence="1">
    <location>
        <begin position="1"/>
        <end position="66"/>
    </location>
</feature>
<protein>
    <submittedName>
        <fullName evidence="2">Uncharacterized protein</fullName>
    </submittedName>
</protein>
<feature type="region of interest" description="Disordered" evidence="1">
    <location>
        <begin position="100"/>
        <end position="124"/>
    </location>
</feature>
<dbReference type="Proteomes" id="UP000027222">
    <property type="component" value="Unassembled WGS sequence"/>
</dbReference>
<evidence type="ECO:0000313" key="2">
    <source>
        <dbReference type="EMBL" id="KDR82307.1"/>
    </source>
</evidence>
<dbReference type="STRING" id="685588.A0A067TIY6"/>
<dbReference type="AlphaFoldDB" id="A0A067TIY6"/>
<accession>A0A067TIY6</accession>
<evidence type="ECO:0000313" key="3">
    <source>
        <dbReference type="Proteomes" id="UP000027222"/>
    </source>
</evidence>
<dbReference type="EMBL" id="KL142369">
    <property type="protein sequence ID" value="KDR82307.1"/>
    <property type="molecule type" value="Genomic_DNA"/>
</dbReference>
<feature type="compositionally biased region" description="Basic and acidic residues" evidence="1">
    <location>
        <begin position="408"/>
        <end position="419"/>
    </location>
</feature>
<proteinExistence type="predicted"/>
<feature type="region of interest" description="Disordered" evidence="1">
    <location>
        <begin position="401"/>
        <end position="461"/>
    </location>
</feature>
<keyword evidence="3" id="KW-1185">Reference proteome</keyword>
<feature type="non-terminal residue" evidence="2">
    <location>
        <position position="1"/>
    </location>
</feature>
<dbReference type="HOGENOM" id="CLU_384317_0_0_1"/>
<evidence type="ECO:0000256" key="1">
    <source>
        <dbReference type="SAM" id="MobiDB-lite"/>
    </source>
</evidence>
<reference evidence="3" key="1">
    <citation type="journal article" date="2014" name="Proc. Natl. Acad. Sci. U.S.A.">
        <title>Extensive sampling of basidiomycete genomes demonstrates inadequacy of the white-rot/brown-rot paradigm for wood decay fungi.</title>
        <authorList>
            <person name="Riley R."/>
            <person name="Salamov A.A."/>
            <person name="Brown D.W."/>
            <person name="Nagy L.G."/>
            <person name="Floudas D."/>
            <person name="Held B.W."/>
            <person name="Levasseur A."/>
            <person name="Lombard V."/>
            <person name="Morin E."/>
            <person name="Otillar R."/>
            <person name="Lindquist E.A."/>
            <person name="Sun H."/>
            <person name="LaButti K.M."/>
            <person name="Schmutz J."/>
            <person name="Jabbour D."/>
            <person name="Luo H."/>
            <person name="Baker S.E."/>
            <person name="Pisabarro A.G."/>
            <person name="Walton J.D."/>
            <person name="Blanchette R.A."/>
            <person name="Henrissat B."/>
            <person name="Martin F."/>
            <person name="Cullen D."/>
            <person name="Hibbett D.S."/>
            <person name="Grigoriev I.V."/>
        </authorList>
    </citation>
    <scope>NUCLEOTIDE SEQUENCE [LARGE SCALE GENOMIC DNA]</scope>
    <source>
        <strain evidence="3">CBS 339.88</strain>
    </source>
</reference>
<sequence length="720" mass="79354">AELAQSIVEDSPPLVTAHTESTADAAGQAAIAADVASGPPSGDVEGDPGPEKEREQDDGLSNEAREARETRIVLSLAWAAAEHLPETVAEALKLRDDATSTVAEAAPPDAQESNEQPAPPPDGSLAAHRVVALLSAAQAPADHLSRPSRLFTPHIEADPLTETGLAPSAHVARANNPSLPYPAVPPGLRNFVHTARARAAARLTPSLILTYGPFTPDTPPHARISNYAHDYRIYLHQTYAADRRFSFGYGNHQIFAEPPMLLTMPEIEDDEDYAPLSCDELDLVEEITSLLRSDLPSDHEIQIPEALLREGADMGCDRAGHIVYRFANLERLFSLSVDWALPSPTSSPGSESPTAAQFMARRPHIDEAIDTVDADSSAWETSSSSSDDSILLSPLALDFQYPPSSSDESTKRPADDTYIHHPPPSKRHKHQPCAMARPSSMPDLSPNTNSPSSSFELLEKPTSQQIFPRIGTPFATRLMTLLDHDIPQHFIDTIKDTVGTGIMGYGPFNMKATWTEEAEEDEGGLGDLPHRYRVFLAQSTDRDAREVFRYEGSPSILFSHDQIYTLPASISPGDHYHPLPEAYEDFLGRLTAYLKGDWRYECGVTVPPFLTQNRAAIGHDKYNRPVYRFPDVEELLATLTATHSSKRLNYIRSRDPADEPSLLELSSVSYAVQRATGSMHDLEPPKLPRRLVIFDTDEPRDDTDDFDKYHQRPIYYGCLR</sequence>
<feature type="compositionally biased region" description="Low complexity" evidence="1">
    <location>
        <begin position="23"/>
        <end position="36"/>
    </location>
</feature>
<feature type="compositionally biased region" description="Polar residues" evidence="1">
    <location>
        <begin position="445"/>
        <end position="461"/>
    </location>
</feature>
<name>A0A067TIY6_GALM3</name>
<feature type="compositionally biased region" description="Basic and acidic residues" evidence="1">
    <location>
        <begin position="49"/>
        <end position="66"/>
    </location>
</feature>
<organism evidence="2 3">
    <name type="scientific">Galerina marginata (strain CBS 339.88)</name>
    <dbReference type="NCBI Taxonomy" id="685588"/>
    <lineage>
        <taxon>Eukaryota</taxon>
        <taxon>Fungi</taxon>
        <taxon>Dikarya</taxon>
        <taxon>Basidiomycota</taxon>
        <taxon>Agaricomycotina</taxon>
        <taxon>Agaricomycetes</taxon>
        <taxon>Agaricomycetidae</taxon>
        <taxon>Agaricales</taxon>
        <taxon>Agaricineae</taxon>
        <taxon>Strophariaceae</taxon>
        <taxon>Galerina</taxon>
    </lineage>
</organism>
<gene>
    <name evidence="2" type="ORF">GALMADRAFT_133951</name>
</gene>